<organism evidence="1 2">
    <name type="scientific">Eumeta variegata</name>
    <name type="common">Bagworm moth</name>
    <name type="synonym">Eumeta japonica</name>
    <dbReference type="NCBI Taxonomy" id="151549"/>
    <lineage>
        <taxon>Eukaryota</taxon>
        <taxon>Metazoa</taxon>
        <taxon>Ecdysozoa</taxon>
        <taxon>Arthropoda</taxon>
        <taxon>Hexapoda</taxon>
        <taxon>Insecta</taxon>
        <taxon>Pterygota</taxon>
        <taxon>Neoptera</taxon>
        <taxon>Endopterygota</taxon>
        <taxon>Lepidoptera</taxon>
        <taxon>Glossata</taxon>
        <taxon>Ditrysia</taxon>
        <taxon>Tineoidea</taxon>
        <taxon>Psychidae</taxon>
        <taxon>Oiketicinae</taxon>
        <taxon>Eumeta</taxon>
    </lineage>
</organism>
<reference evidence="1 2" key="1">
    <citation type="journal article" date="2019" name="Commun. Biol.">
        <title>The bagworm genome reveals a unique fibroin gene that provides high tensile strength.</title>
        <authorList>
            <person name="Kono N."/>
            <person name="Nakamura H."/>
            <person name="Ohtoshi R."/>
            <person name="Tomita M."/>
            <person name="Numata K."/>
            <person name="Arakawa K."/>
        </authorList>
    </citation>
    <scope>NUCLEOTIDE SEQUENCE [LARGE SCALE GENOMIC DNA]</scope>
</reference>
<dbReference type="Pfam" id="PF10166">
    <property type="entry name" value="DUF2368"/>
    <property type="match status" value="1"/>
</dbReference>
<name>A0A4C2A925_EUMVA</name>
<keyword evidence="2" id="KW-1185">Reference proteome</keyword>
<protein>
    <submittedName>
        <fullName evidence="1">ATPase family AAA domain-containing protein 3A homolog</fullName>
    </submittedName>
</protein>
<gene>
    <name evidence="1" type="primary">bor</name>
    <name evidence="1" type="ORF">EVAR_97696_1</name>
</gene>
<dbReference type="GO" id="GO:0005886">
    <property type="term" value="C:plasma membrane"/>
    <property type="evidence" value="ECO:0007669"/>
    <property type="project" value="InterPro"/>
</dbReference>
<proteinExistence type="predicted"/>
<dbReference type="InterPro" id="IPR019319">
    <property type="entry name" value="Plg-R(KT)"/>
</dbReference>
<evidence type="ECO:0000313" key="2">
    <source>
        <dbReference type="Proteomes" id="UP000299102"/>
    </source>
</evidence>
<dbReference type="EMBL" id="BGZK01002668">
    <property type="protein sequence ID" value="GBP95689.1"/>
    <property type="molecule type" value="Genomic_DNA"/>
</dbReference>
<dbReference type="Proteomes" id="UP000299102">
    <property type="component" value="Unassembled WGS sequence"/>
</dbReference>
<dbReference type="OrthoDB" id="199596at2759"/>
<accession>A0A4C2A925</accession>
<dbReference type="AlphaFoldDB" id="A0A4C2A925"/>
<dbReference type="STRING" id="151549.A0A4C2A925"/>
<sequence length="160" mass="18399">MKLKLAEERATVIESIKTIGNVTGTGFNILTRLESDIDISRVYKASFDTLKKFVANLKNPDALAGVRKRLLECPAEPFLSLVAWQAAAYASEDGRLTESMCLDICDDAIIDHRQKMRWLSEEEKLMMERQIQLQYQMQERQMAMQIAKIENFVFGSLRFM</sequence>
<comment type="caution">
    <text evidence="1">The sequence shown here is derived from an EMBL/GenBank/DDBJ whole genome shotgun (WGS) entry which is preliminary data.</text>
</comment>
<evidence type="ECO:0000313" key="1">
    <source>
        <dbReference type="EMBL" id="GBP95689.1"/>
    </source>
</evidence>